<accession>A0A0E0FMS4</accession>
<dbReference type="Gramene" id="ONIVA01G21080.1">
    <property type="protein sequence ID" value="ONIVA01G21080.1"/>
    <property type="gene ID" value="ONIVA01G21080"/>
</dbReference>
<sequence>MERRSSGMACPRRAYRRQNGGRTGTTTGAIVSTGLGEARGARSYRGMEERRSSMSRGWSR</sequence>
<reference evidence="2" key="2">
    <citation type="submission" date="2018-04" db="EMBL/GenBank/DDBJ databases">
        <title>OnivRS2 (Oryza nivara Reference Sequence Version 2).</title>
        <authorList>
            <person name="Zhang J."/>
            <person name="Kudrna D."/>
            <person name="Lee S."/>
            <person name="Talag J."/>
            <person name="Rajasekar S."/>
            <person name="Welchert J."/>
            <person name="Hsing Y.-I."/>
            <person name="Wing R.A."/>
        </authorList>
    </citation>
    <scope>NUCLEOTIDE SEQUENCE [LARGE SCALE GENOMIC DNA]</scope>
</reference>
<proteinExistence type="predicted"/>
<reference evidence="2" key="1">
    <citation type="submission" date="2015-04" db="UniProtKB">
        <authorList>
            <consortium name="EnsemblPlants"/>
        </authorList>
    </citation>
    <scope>IDENTIFICATION</scope>
    <source>
        <strain evidence="2">SL10</strain>
    </source>
</reference>
<dbReference type="Proteomes" id="UP000006591">
    <property type="component" value="Chromosome 1"/>
</dbReference>
<evidence type="ECO:0000313" key="3">
    <source>
        <dbReference type="Proteomes" id="UP000006591"/>
    </source>
</evidence>
<evidence type="ECO:0000313" key="2">
    <source>
        <dbReference type="EnsemblPlants" id="ONIVA01G21080.1"/>
    </source>
</evidence>
<name>A0A0E0FMS4_ORYNI</name>
<dbReference type="HOGENOM" id="CLU_2948802_0_0_1"/>
<keyword evidence="3" id="KW-1185">Reference proteome</keyword>
<feature type="region of interest" description="Disordered" evidence="1">
    <location>
        <begin position="1"/>
        <end position="60"/>
    </location>
</feature>
<dbReference type="EnsemblPlants" id="ONIVA01G21080.1">
    <property type="protein sequence ID" value="ONIVA01G21080.1"/>
    <property type="gene ID" value="ONIVA01G21080"/>
</dbReference>
<dbReference type="AlphaFoldDB" id="A0A0E0FMS4"/>
<organism evidence="2">
    <name type="scientific">Oryza nivara</name>
    <name type="common">Indian wild rice</name>
    <name type="synonym">Oryza sativa f. spontanea</name>
    <dbReference type="NCBI Taxonomy" id="4536"/>
    <lineage>
        <taxon>Eukaryota</taxon>
        <taxon>Viridiplantae</taxon>
        <taxon>Streptophyta</taxon>
        <taxon>Embryophyta</taxon>
        <taxon>Tracheophyta</taxon>
        <taxon>Spermatophyta</taxon>
        <taxon>Magnoliopsida</taxon>
        <taxon>Liliopsida</taxon>
        <taxon>Poales</taxon>
        <taxon>Poaceae</taxon>
        <taxon>BOP clade</taxon>
        <taxon>Oryzoideae</taxon>
        <taxon>Oryzeae</taxon>
        <taxon>Oryzinae</taxon>
        <taxon>Oryza</taxon>
    </lineage>
</organism>
<evidence type="ECO:0000256" key="1">
    <source>
        <dbReference type="SAM" id="MobiDB-lite"/>
    </source>
</evidence>
<protein>
    <submittedName>
        <fullName evidence="2">Uncharacterized protein</fullName>
    </submittedName>
</protein>